<dbReference type="GO" id="GO:0005634">
    <property type="term" value="C:nucleus"/>
    <property type="evidence" value="ECO:0007005"/>
    <property type="project" value="FlyBase"/>
</dbReference>
<feature type="compositionally biased region" description="Acidic residues" evidence="1">
    <location>
        <begin position="138"/>
        <end position="156"/>
    </location>
</feature>
<reference evidence="2 4" key="8">
    <citation type="journal article" date="2007" name="Science">
        <title>Sequence finishing and mapping of Drosophila melanogaster heterochromatin.</title>
        <authorList>
            <person name="Hoskins R.A."/>
            <person name="Carlson J.W."/>
            <person name="Kennedy C."/>
            <person name="Acevedo D."/>
            <person name="Evans-Holm M."/>
            <person name="Frise E."/>
            <person name="Wan K.H."/>
            <person name="Park S."/>
            <person name="Mendez-Lago M."/>
            <person name="Rossi F."/>
            <person name="Villasante A."/>
            <person name="Dimitri P."/>
            <person name="Karpen G.H."/>
            <person name="Celniker S.E."/>
        </authorList>
    </citation>
    <scope>NUCLEOTIDE SEQUENCE [LARGE SCALE GENOMIC DNA]</scope>
    <source>
        <strain evidence="4">Berkeley</strain>
    </source>
</reference>
<organism evidence="2 4">
    <name type="scientific">Drosophila melanogaster</name>
    <name type="common">Fruit fly</name>
    <dbReference type="NCBI Taxonomy" id="7227"/>
    <lineage>
        <taxon>Eukaryota</taxon>
        <taxon>Metazoa</taxon>
        <taxon>Ecdysozoa</taxon>
        <taxon>Arthropoda</taxon>
        <taxon>Hexapoda</taxon>
        <taxon>Insecta</taxon>
        <taxon>Pterygota</taxon>
        <taxon>Neoptera</taxon>
        <taxon>Endopterygota</taxon>
        <taxon>Diptera</taxon>
        <taxon>Brachycera</taxon>
        <taxon>Muscomorpha</taxon>
        <taxon>Ephydroidea</taxon>
        <taxon>Drosophilidae</taxon>
        <taxon>Drosophila</taxon>
        <taxon>Sophophora</taxon>
    </lineage>
</organism>
<reference evidence="2 4" key="3">
    <citation type="journal article" date="2002" name="Genome Biol.">
        <title>Annotation of the Drosophila melanogaster euchromatic genome: a systematic review.</title>
        <authorList>
            <person name="Misra S."/>
            <person name="Crosby M.A."/>
            <person name="Mungall C.J."/>
            <person name="Matthews B.B."/>
            <person name="Campbell K.S."/>
            <person name="Hradecky P."/>
            <person name="Huang Y."/>
            <person name="Kaminker J.S."/>
            <person name="Millburn G.H."/>
            <person name="Prochnik S.E."/>
            <person name="Smith C.D."/>
            <person name="Tupy J.L."/>
            <person name="Whitfied E.J."/>
            <person name="Bayraktaroglu L."/>
            <person name="Berman B.P."/>
            <person name="Bettencourt B.R."/>
            <person name="Celniker S.E."/>
            <person name="de Grey A.D."/>
            <person name="Drysdale R.A."/>
            <person name="Harris N.L."/>
            <person name="Richter J."/>
            <person name="Russo S."/>
            <person name="Schroeder A.J."/>
            <person name="Shu S.Q."/>
            <person name="Stapleton M."/>
            <person name="Yamada C."/>
            <person name="Ashburner M."/>
            <person name="Gelbart W.M."/>
            <person name="Rubin G.M."/>
            <person name="Lewis S.E."/>
        </authorList>
    </citation>
    <scope>GENOME REANNOTATION</scope>
    <source>
        <strain evidence="4">Berkeley</strain>
    </source>
</reference>
<reference evidence="2 4" key="7">
    <citation type="journal article" date="2007" name="Science">
        <title>The Release 5.1 annotation of Drosophila melanogaster heterochromatin.</title>
        <authorList>
            <person name="Smith C.D."/>
            <person name="Shu S."/>
            <person name="Mungall C.J."/>
            <person name="Karpen G.H."/>
        </authorList>
    </citation>
    <scope>NUCLEOTIDE SEQUENCE [LARGE SCALE GENOMIC DNA]</scope>
    <source>
        <strain evidence="4">Berkeley</strain>
    </source>
</reference>
<sequence>MSDHAFIAEQIASGLYSLEPKLKGKSFVWNVLSGIIKDDGSILNDLVYCRSCRKIPKMCWQSNFKFSQAQMLSIFSATNCPTDCVCSRQKGGVECSFQVDCGGLPAVFGCGVLVVADVDIMSDAFPHEEDMLRLDAVGDGDVEPEPEPDNDPELDNMDDHVDDYRNNSSAGSIKNNGYQQHTVSSHQQHNGESQTSDKSGRRIRNRRRRSSNDTDYVEAARKRRNVETSNRDRDWHRERDRERDRKHESDSEYECELIGKRMASHFRRMRPDQRLFAERIISEVLVYGRMNRLSFETQFSMGHK</sequence>
<evidence type="ECO:0000313" key="2">
    <source>
        <dbReference type="EMBL" id="AGB95334.1"/>
    </source>
</evidence>
<evidence type="ECO:0000313" key="4">
    <source>
        <dbReference type="Proteomes" id="UP000000803"/>
    </source>
</evidence>
<dbReference type="RefSeq" id="NP_001259492.1">
    <property type="nucleotide sequence ID" value="NM_001272563.1"/>
</dbReference>
<reference evidence="2 4" key="4">
    <citation type="journal article" date="2002" name="Genome Biol.">
        <title>The transposable elements of the Drosophila melanogaster euchromatin: a genomics perspective.</title>
        <authorList>
            <person name="Kaminker J.S."/>
            <person name="Bergman C.M."/>
            <person name="Kronmiller B."/>
            <person name="Carlson J."/>
            <person name="Svirskas R."/>
            <person name="Patel S."/>
            <person name="Frise E."/>
            <person name="Wheeler D.A."/>
            <person name="Lewis S.E."/>
            <person name="Rubin G.M."/>
            <person name="Ashburner M."/>
            <person name="Celniker S.E."/>
        </authorList>
    </citation>
    <scope>NUCLEOTIDE SEQUENCE [LARGE SCALE GENOMIC DNA]</scope>
    <source>
        <strain evidence="4">Berkeley</strain>
    </source>
</reference>
<feature type="compositionally biased region" description="Basic and acidic residues" evidence="1">
    <location>
        <begin position="225"/>
        <end position="250"/>
    </location>
</feature>
<evidence type="ECO:0000256" key="1">
    <source>
        <dbReference type="SAM" id="MobiDB-lite"/>
    </source>
</evidence>
<reference evidence="2 4" key="10">
    <citation type="journal article" date="2015" name="G3 (Bethesda)">
        <title>Gene Model Annotations for Drosophila melanogaster: The Rule-Benders.</title>
        <authorList>
            <consortium name="FlyBase Consortium"/>
            <person name="Crosby M.A."/>
            <person name="Gramates L.S."/>
            <person name="Dos Santos G."/>
            <person name="Matthews B.B."/>
            <person name="St Pierre S.E."/>
            <person name="Zhou P."/>
            <person name="Schroeder A.J."/>
            <person name="Falls K."/>
            <person name="Emmert D.B."/>
            <person name="Russo S.M."/>
            <person name="Gelbart W.M."/>
            <person name="null"/>
        </authorList>
    </citation>
    <scope>NUCLEOTIDE SEQUENCE [LARGE SCALE GENOMIC DNA]</scope>
    <source>
        <strain evidence="4">Berkeley</strain>
    </source>
</reference>
<dbReference type="Proteomes" id="UP000000803">
    <property type="component" value="Chromosome X"/>
</dbReference>
<dbReference type="EMBL" id="AE014298">
    <property type="protein sequence ID" value="AGB95334.1"/>
    <property type="molecule type" value="Genomic_DNA"/>
</dbReference>
<keyword evidence="5" id="KW-1267">Proteomics identification</keyword>
<proteinExistence type="evidence at protein level"/>
<dbReference type="HOGENOM" id="CLU_916060_0_0_1"/>
<dbReference type="OrthoDB" id="6152242at2759"/>
<name>M9PHP0_DROME</name>
<feature type="compositionally biased region" description="Polar residues" evidence="1">
    <location>
        <begin position="166"/>
        <end position="197"/>
    </location>
</feature>
<dbReference type="VEuPathDB" id="VectorBase:FBgn0030418"/>
<evidence type="ECO:0000313" key="3">
    <source>
        <dbReference type="FlyBase" id="FBgn0030418"/>
    </source>
</evidence>
<reference evidence="2 4" key="2">
    <citation type="journal article" date="2002" name="Genome Biol.">
        <title>Finishing a whole-genome shotgun: release 3 of the Drosophila melanogaster euchromatic genome sequence.</title>
        <authorList>
            <person name="Celniker S.E."/>
            <person name="Wheeler D.A."/>
            <person name="Kronmiller B."/>
            <person name="Carlson J.W."/>
            <person name="Halpern A."/>
            <person name="Patel S."/>
            <person name="Adams M."/>
            <person name="Champe M."/>
            <person name="Dugan S.P."/>
            <person name="Frise E."/>
            <person name="Hodgson A."/>
            <person name="George R.A."/>
            <person name="Hoskins R.A."/>
            <person name="Laverty T."/>
            <person name="Muzny D.M."/>
            <person name="Nelson C.R."/>
            <person name="Pacleb J.M."/>
            <person name="Park S."/>
            <person name="Pfeiffer B.D."/>
            <person name="Richards S."/>
            <person name="Sodergren E.J."/>
            <person name="Svirskas R."/>
            <person name="Tabor P.E."/>
            <person name="Wan K."/>
            <person name="Stapleton M."/>
            <person name="Sutton G.G."/>
            <person name="Venter C."/>
            <person name="Weinstock G."/>
            <person name="Scherer S.E."/>
            <person name="Myers E.W."/>
            <person name="Gibbs R.A."/>
            <person name="Rubin G.M."/>
        </authorList>
    </citation>
    <scope>NUCLEOTIDE SEQUENCE [LARGE SCALE GENOMIC DNA]</scope>
    <source>
        <strain evidence="4">Berkeley</strain>
    </source>
</reference>
<dbReference type="GeneID" id="32226"/>
<reference evidence="2 4" key="11">
    <citation type="journal article" date="2015" name="Genome Res.">
        <title>The Release 6 reference sequence of the Drosophila melanogaster genome.</title>
        <authorList>
            <person name="Hoskins R.A."/>
            <person name="Carlson J.W."/>
            <person name="Wan K.H."/>
            <person name="Park S."/>
            <person name="Mendez I."/>
            <person name="Galle S.E."/>
            <person name="Booth B.W."/>
            <person name="Pfeiffer B.D."/>
            <person name="George R.A."/>
            <person name="Svirskas R."/>
            <person name="Krzywinski M."/>
            <person name="Schein J."/>
            <person name="Accardo M.C."/>
            <person name="Damia E."/>
            <person name="Messina G."/>
            <person name="Mendez-Lago M."/>
            <person name="de Pablos B."/>
            <person name="Demakova O.V."/>
            <person name="Andreyeva E.N."/>
            <person name="Boldyreva L.V."/>
            <person name="Marra M."/>
            <person name="Carvalho A.B."/>
            <person name="Dimitri P."/>
            <person name="Villasante A."/>
            <person name="Zhimulev I.F."/>
            <person name="Rubin G.M."/>
            <person name="Karpen G.H."/>
            <person name="Celniker S.E."/>
        </authorList>
    </citation>
    <scope>NUCLEOTIDE SEQUENCE [LARGE SCALE GENOMIC DNA]</scope>
    <source>
        <strain evidence="4">Berkeley</strain>
    </source>
</reference>
<dbReference type="PANTHER" id="PTHR21505:SF8">
    <property type="entry name" value="DPT-YFP REPRESSOR BY OVEREXPRESSION, ISOFORM D-RELATED"/>
    <property type="match status" value="1"/>
</dbReference>
<dbReference type="AGR" id="FB:FBgn0030418"/>
<dbReference type="PANTHER" id="PTHR21505">
    <property type="entry name" value="MADF DOMAIN-CONTAINING PROTEIN-RELATED"/>
    <property type="match status" value="1"/>
</dbReference>
<reference evidence="2 4" key="6">
    <citation type="journal article" date="2005" name="PLoS Comput. Biol.">
        <title>Combined evidence annotation of transposable elements in genome sequences.</title>
        <authorList>
            <person name="Quesneville H."/>
            <person name="Bergman C.M."/>
            <person name="Andrieu O."/>
            <person name="Autard D."/>
            <person name="Nouaud D."/>
            <person name="Ashburner M."/>
            <person name="Anxolabehere D."/>
        </authorList>
    </citation>
    <scope>NUCLEOTIDE SEQUENCE [LARGE SCALE GENOMIC DNA]</scope>
    <source>
        <strain evidence="4">Berkeley</strain>
    </source>
</reference>
<feature type="region of interest" description="Disordered" evidence="1">
    <location>
        <begin position="138"/>
        <end position="251"/>
    </location>
</feature>
<dbReference type="AlphaFoldDB" id="M9PHP0"/>
<reference evidence="2 4" key="9">
    <citation type="journal article" date="2015" name="G3 (Bethesda)">
        <title>Gene Model Annotations for Drosophila melanogaster: Impact of High-Throughput Data.</title>
        <authorList>
            <consortium name="FlyBase Consortium"/>
            <person name="Matthews B.B."/>
            <person name="Dos Santos G."/>
            <person name="Crosby M.A."/>
            <person name="Emmert D.B."/>
            <person name="St Pierre S.E."/>
            <person name="Gramates L.S."/>
            <person name="Zhou P."/>
            <person name="Schroeder A.J."/>
            <person name="Falls K."/>
            <person name="Strelets V."/>
            <person name="Russo S.M."/>
            <person name="Gelbart W.M."/>
            <person name="null"/>
        </authorList>
    </citation>
    <scope>NUCLEOTIDE SEQUENCE [LARGE SCALE GENOMIC DNA]</scope>
    <source>
        <strain evidence="4">Berkeley</strain>
    </source>
</reference>
<protein>
    <submittedName>
        <fullName evidence="2">Uncharacterized protein, isoform C</fullName>
    </submittedName>
</protein>
<keyword evidence="4" id="KW-1185">Reference proteome</keyword>
<dbReference type="BioGRID-ORCS" id="32226">
    <property type="hits" value="0 hits in 1 CRISPR screen"/>
</dbReference>
<dbReference type="KEGG" id="dme:Dmel_CG4004"/>
<evidence type="ECO:0007829" key="5">
    <source>
        <dbReference type="PeptideAtlas" id="M9PHP0"/>
    </source>
</evidence>
<dbReference type="Bgee" id="FBgn0030418">
    <property type="expression patterns" value="Expressed in T neuron T5d (Drosophila) in embryonic/larval optic lobe (Drosophila) and 153 other cell types or tissues"/>
</dbReference>
<reference evidence="2 4" key="5">
    <citation type="journal article" date="2002" name="Genome Biol.">
        <title>Heterochromatic sequences in a Drosophila whole-genome shotgun assembly.</title>
        <authorList>
            <person name="Hoskins R.A."/>
            <person name="Smith C.D."/>
            <person name="Carlson J.W."/>
            <person name="Carvalho A.B."/>
            <person name="Halpern A."/>
            <person name="Kaminker J.S."/>
            <person name="Kennedy C."/>
            <person name="Mungall C.J."/>
            <person name="Sullivan B.A."/>
            <person name="Sutton G.G."/>
            <person name="Yasuhara J.C."/>
            <person name="Wakimoto B.T."/>
            <person name="Myers E.W."/>
            <person name="Celniker S.E."/>
            <person name="Rubin G.M."/>
            <person name="Karpen G.H."/>
        </authorList>
    </citation>
    <scope>NUCLEOTIDE SEQUENCE [LARGE SCALE GENOMIC DNA]</scope>
    <source>
        <strain evidence="4">Berkeley</strain>
    </source>
</reference>
<accession>M9PHP0</accession>
<reference evidence="2 4" key="1">
    <citation type="journal article" date="2000" name="Science">
        <title>The genome sequence of Drosophila melanogaster.</title>
        <authorList>
            <person name="Adams M.D."/>
            <person name="Celniker S.E."/>
            <person name="Holt R.A."/>
            <person name="Evans C.A."/>
            <person name="Gocayne J.D."/>
            <person name="Amanatides P.G."/>
            <person name="Scherer S.E."/>
            <person name="Li P.W."/>
            <person name="Hoskins R.A."/>
            <person name="Galle R.F."/>
            <person name="George R.A."/>
            <person name="Lewis S.E."/>
            <person name="Richards S."/>
            <person name="Ashburner M."/>
            <person name="Henderson S.N."/>
            <person name="Sutton G.G."/>
            <person name="Wortman J.R."/>
            <person name="Yandell M.D."/>
            <person name="Zhang Q."/>
            <person name="Chen L.X."/>
            <person name="Brandon R.C."/>
            <person name="Rogers Y.H."/>
            <person name="Blazej R.G."/>
            <person name="Champe M."/>
            <person name="Pfeiffer B.D."/>
            <person name="Wan K.H."/>
            <person name="Doyle C."/>
            <person name="Baxter E.G."/>
            <person name="Helt G."/>
            <person name="Nelson C.R."/>
            <person name="Gabor G.L."/>
            <person name="Abril J.F."/>
            <person name="Agbayani A."/>
            <person name="An H.J."/>
            <person name="Andrews-Pfannkoch C."/>
            <person name="Baldwin D."/>
            <person name="Ballew R.M."/>
            <person name="Basu A."/>
            <person name="Baxendale J."/>
            <person name="Bayraktaroglu L."/>
            <person name="Beasley E.M."/>
            <person name="Beeson K.Y."/>
            <person name="Benos P.V."/>
            <person name="Berman B.P."/>
            <person name="Bhandari D."/>
            <person name="Bolshakov S."/>
            <person name="Borkova D."/>
            <person name="Botchan M.R."/>
            <person name="Bouck J."/>
            <person name="Brokstein P."/>
            <person name="Brottier P."/>
            <person name="Burtis K.C."/>
            <person name="Busam D.A."/>
            <person name="Butler H."/>
            <person name="Cadieu E."/>
            <person name="Center A."/>
            <person name="Chandra I."/>
            <person name="Cherry J.M."/>
            <person name="Cawley S."/>
            <person name="Dahlke C."/>
            <person name="Davenport L.B."/>
            <person name="Davies P."/>
            <person name="de Pablos B."/>
            <person name="Delcher A."/>
            <person name="Deng Z."/>
            <person name="Mays A.D."/>
            <person name="Dew I."/>
            <person name="Dietz S.M."/>
            <person name="Dodson K."/>
            <person name="Doup L.E."/>
            <person name="Downes M."/>
            <person name="Dugan-Rocha S."/>
            <person name="Dunkov B.C."/>
            <person name="Dunn P."/>
            <person name="Durbin K.J."/>
            <person name="Evangelista C.C."/>
            <person name="Ferraz C."/>
            <person name="Ferriera S."/>
            <person name="Fleischmann W."/>
            <person name="Fosler C."/>
            <person name="Gabrielian A.E."/>
            <person name="Garg N.S."/>
            <person name="Gelbart W.M."/>
            <person name="Glasser K."/>
            <person name="Glodek A."/>
            <person name="Gong F."/>
            <person name="Gorrell J.H."/>
            <person name="Gu Z."/>
            <person name="Guan P."/>
            <person name="Harris M."/>
            <person name="Harris N.L."/>
            <person name="Harvey D."/>
            <person name="Heiman T.J."/>
            <person name="Hernandez J.R."/>
            <person name="Houck J."/>
            <person name="Hostin D."/>
            <person name="Houston K.A."/>
            <person name="Howland T.J."/>
            <person name="Wei M.H."/>
            <person name="Ibegwam C."/>
            <person name="Jalali M."/>
            <person name="Kalush F."/>
            <person name="Karpen G.H."/>
            <person name="Ke Z."/>
            <person name="Kennison J.A."/>
            <person name="Ketchum K.A."/>
            <person name="Kimmel B.E."/>
            <person name="Kodira C.D."/>
            <person name="Kraft C."/>
            <person name="Kravitz S."/>
            <person name="Kulp D."/>
            <person name="Lai Z."/>
            <person name="Lasko P."/>
            <person name="Lei Y."/>
            <person name="Levitsky A.A."/>
            <person name="Li J."/>
            <person name="Li Z."/>
            <person name="Liang Y."/>
            <person name="Lin X."/>
            <person name="Liu X."/>
            <person name="Mattei B."/>
            <person name="McIntosh T.C."/>
            <person name="McLeod M.P."/>
            <person name="McPherson D."/>
            <person name="Merkulov G."/>
            <person name="Milshina N.V."/>
            <person name="Mobarry C."/>
            <person name="Morris J."/>
            <person name="Moshrefi A."/>
            <person name="Mount S.M."/>
            <person name="Moy M."/>
            <person name="Murphy B."/>
            <person name="Murphy L."/>
            <person name="Muzny D.M."/>
            <person name="Nelson D.L."/>
            <person name="Nelson D.R."/>
            <person name="Nelson K.A."/>
            <person name="Nixon K."/>
            <person name="Nusskern D.R."/>
            <person name="Pacleb J.M."/>
            <person name="Palazzolo M."/>
            <person name="Pittman G.S."/>
            <person name="Pan S."/>
            <person name="Pollard J."/>
            <person name="Puri V."/>
            <person name="Reese M.G."/>
            <person name="Reinert K."/>
            <person name="Remington K."/>
            <person name="Saunders R.D."/>
            <person name="Scheeler F."/>
            <person name="Shen H."/>
            <person name="Shue B.C."/>
            <person name="Siden-Kiamos I."/>
            <person name="Simpson M."/>
            <person name="Skupski M.P."/>
            <person name="Smith T."/>
            <person name="Spier E."/>
            <person name="Spradling A.C."/>
            <person name="Stapleton M."/>
            <person name="Strong R."/>
            <person name="Sun E."/>
            <person name="Svirskas R."/>
            <person name="Tector C."/>
            <person name="Turner R."/>
            <person name="Venter E."/>
            <person name="Wang A.H."/>
            <person name="Wang X."/>
            <person name="Wang Z.Y."/>
            <person name="Wassarman D.A."/>
            <person name="Weinstock G.M."/>
            <person name="Weissenbach J."/>
            <person name="Williams S.M."/>
            <person name="WoodageT"/>
            <person name="Worley K.C."/>
            <person name="Wu D."/>
            <person name="Yang S."/>
            <person name="Yao Q.A."/>
            <person name="Ye J."/>
            <person name="Yeh R.F."/>
            <person name="Zaveri J.S."/>
            <person name="Zhan M."/>
            <person name="Zhang G."/>
            <person name="Zhao Q."/>
            <person name="Zheng L."/>
            <person name="Zheng X.H."/>
            <person name="Zhong F.N."/>
            <person name="Zhong W."/>
            <person name="Zhou X."/>
            <person name="Zhu S."/>
            <person name="Zhu X."/>
            <person name="Smith H.O."/>
            <person name="Gibbs R.A."/>
            <person name="Myers E.W."/>
            <person name="Rubin G.M."/>
            <person name="Venter J.C."/>
        </authorList>
    </citation>
    <scope>NUCLEOTIDE SEQUENCE [LARGE SCALE GENOMIC DNA]</scope>
    <source>
        <strain evidence="4">Berkeley</strain>
    </source>
</reference>
<dbReference type="DNASU" id="32226"/>
<gene>
    <name evidence="2" type="primary">Dmel\CG4004</name>
    <name evidence="2" type="synonym">CG18137</name>
    <name evidence="2 3" type="ORF">CG4004</name>
    <name evidence="2" type="ORF">Dmel_CG4004</name>
</gene>
<dbReference type="FlyBase" id="FBgn0030418">
    <property type="gene designation" value="CG4004"/>
</dbReference>
<dbReference type="ExpressionAtlas" id="M9PHP0">
    <property type="expression patterns" value="baseline and differential"/>
</dbReference>